<protein>
    <recommendedName>
        <fullName evidence="9">TRAP transporter small permease protein</fullName>
    </recommendedName>
</protein>
<dbReference type="EMBL" id="RZHG01000022">
    <property type="protein sequence ID" value="RUR29492.1"/>
    <property type="molecule type" value="Genomic_DNA"/>
</dbReference>
<dbReference type="OrthoDB" id="9791324at2"/>
<dbReference type="Proteomes" id="UP000287336">
    <property type="component" value="Unassembled WGS sequence"/>
</dbReference>
<evidence type="ECO:0000256" key="2">
    <source>
        <dbReference type="ARBA" id="ARBA00022448"/>
    </source>
</evidence>
<sequence length="167" mass="18922">MRKLDRLISRAEEVLIGLLILSASFILFANVIARYVFNDGFSWAEELVRYQIVWMVMLGASVAARQGIHIGIDILQRFSPPRLAKWIELLVHAVSIAFCLFLVFYGIQLTEQTHRFGQVSSALQAPMWIVQLAIPVGALLMCIRFTQHFLRTLLGREQASAHLDQIG</sequence>
<dbReference type="RefSeq" id="WP_126948305.1">
    <property type="nucleotide sequence ID" value="NZ_RZHG01000022.1"/>
</dbReference>
<evidence type="ECO:0000256" key="3">
    <source>
        <dbReference type="ARBA" id="ARBA00022475"/>
    </source>
</evidence>
<comment type="similarity">
    <text evidence="8 9">Belongs to the TRAP transporter small permease family.</text>
</comment>
<accession>A0A433KIF4</accession>
<comment type="caution">
    <text evidence="11">The sequence shown here is derived from an EMBL/GenBank/DDBJ whole genome shotgun (WGS) entry which is preliminary data.</text>
</comment>
<dbReference type="InterPro" id="IPR007387">
    <property type="entry name" value="TRAP_DctQ"/>
</dbReference>
<evidence type="ECO:0000313" key="11">
    <source>
        <dbReference type="EMBL" id="RUR29492.1"/>
    </source>
</evidence>
<gene>
    <name evidence="11" type="ORF">ELY33_12805</name>
</gene>
<keyword evidence="3" id="KW-1003">Cell membrane</keyword>
<evidence type="ECO:0000313" key="12">
    <source>
        <dbReference type="Proteomes" id="UP000287336"/>
    </source>
</evidence>
<comment type="subunit">
    <text evidence="9">The complex comprises the extracytoplasmic solute receptor protein and the two transmembrane proteins.</text>
</comment>
<feature type="domain" description="Tripartite ATP-independent periplasmic transporters DctQ component" evidence="10">
    <location>
        <begin position="25"/>
        <end position="153"/>
    </location>
</feature>
<dbReference type="PANTHER" id="PTHR35011">
    <property type="entry name" value="2,3-DIKETO-L-GULONATE TRAP TRANSPORTER SMALL PERMEASE PROTEIN YIAM"/>
    <property type="match status" value="1"/>
</dbReference>
<keyword evidence="7 9" id="KW-0472">Membrane</keyword>
<evidence type="ECO:0000256" key="5">
    <source>
        <dbReference type="ARBA" id="ARBA00022692"/>
    </source>
</evidence>
<feature type="transmembrane region" description="Helical" evidence="9">
    <location>
        <begin position="48"/>
        <end position="68"/>
    </location>
</feature>
<keyword evidence="6 9" id="KW-1133">Transmembrane helix</keyword>
<feature type="transmembrane region" description="Helical" evidence="9">
    <location>
        <begin position="127"/>
        <end position="146"/>
    </location>
</feature>
<evidence type="ECO:0000256" key="6">
    <source>
        <dbReference type="ARBA" id="ARBA00022989"/>
    </source>
</evidence>
<evidence type="ECO:0000256" key="7">
    <source>
        <dbReference type="ARBA" id="ARBA00023136"/>
    </source>
</evidence>
<dbReference type="PANTHER" id="PTHR35011:SF2">
    <property type="entry name" value="2,3-DIKETO-L-GULONATE TRAP TRANSPORTER SMALL PERMEASE PROTEIN YIAM"/>
    <property type="match status" value="1"/>
</dbReference>
<dbReference type="GO" id="GO:0022857">
    <property type="term" value="F:transmembrane transporter activity"/>
    <property type="evidence" value="ECO:0007669"/>
    <property type="project" value="UniProtKB-UniRule"/>
</dbReference>
<keyword evidence="5 9" id="KW-0812">Transmembrane</keyword>
<evidence type="ECO:0000256" key="4">
    <source>
        <dbReference type="ARBA" id="ARBA00022519"/>
    </source>
</evidence>
<evidence type="ECO:0000256" key="9">
    <source>
        <dbReference type="RuleBase" id="RU369079"/>
    </source>
</evidence>
<comment type="function">
    <text evidence="9">Part of the tripartite ATP-independent periplasmic (TRAP) transport system.</text>
</comment>
<dbReference type="GO" id="GO:0005886">
    <property type="term" value="C:plasma membrane"/>
    <property type="evidence" value="ECO:0007669"/>
    <property type="project" value="UniProtKB-SubCell"/>
</dbReference>
<name>A0A433KIF4_9GAMM</name>
<keyword evidence="4 9" id="KW-0997">Cell inner membrane</keyword>
<dbReference type="GO" id="GO:0015740">
    <property type="term" value="P:C4-dicarboxylate transport"/>
    <property type="evidence" value="ECO:0007669"/>
    <property type="project" value="TreeGrafter"/>
</dbReference>
<dbReference type="InterPro" id="IPR055348">
    <property type="entry name" value="DctQ"/>
</dbReference>
<evidence type="ECO:0000259" key="10">
    <source>
        <dbReference type="Pfam" id="PF04290"/>
    </source>
</evidence>
<feature type="transmembrane region" description="Helical" evidence="9">
    <location>
        <begin position="89"/>
        <end position="107"/>
    </location>
</feature>
<feature type="transmembrane region" description="Helical" evidence="9">
    <location>
        <begin position="12"/>
        <end position="36"/>
    </location>
</feature>
<comment type="subcellular location">
    <subcellularLocation>
        <location evidence="1 9">Cell inner membrane</location>
        <topology evidence="1 9">Multi-pass membrane protein</topology>
    </subcellularLocation>
</comment>
<evidence type="ECO:0000256" key="1">
    <source>
        <dbReference type="ARBA" id="ARBA00004429"/>
    </source>
</evidence>
<reference evidence="11 12" key="1">
    <citation type="submission" date="2018-12" db="EMBL/GenBank/DDBJ databases">
        <title>three novel Halomonas strain isolated from plants.</title>
        <authorList>
            <person name="Sun C."/>
        </authorList>
    </citation>
    <scope>NUCLEOTIDE SEQUENCE [LARGE SCALE GENOMIC DNA]</scope>
    <source>
        <strain evidence="11 12">DSM 19434</strain>
    </source>
</reference>
<dbReference type="AlphaFoldDB" id="A0A433KIF4"/>
<dbReference type="Pfam" id="PF04290">
    <property type="entry name" value="DctQ"/>
    <property type="match status" value="1"/>
</dbReference>
<organism evidence="11 12">
    <name type="scientific">Vreelandella andesensis</name>
    <dbReference type="NCBI Taxonomy" id="447567"/>
    <lineage>
        <taxon>Bacteria</taxon>
        <taxon>Pseudomonadati</taxon>
        <taxon>Pseudomonadota</taxon>
        <taxon>Gammaproteobacteria</taxon>
        <taxon>Oceanospirillales</taxon>
        <taxon>Halomonadaceae</taxon>
        <taxon>Vreelandella</taxon>
    </lineage>
</organism>
<keyword evidence="12" id="KW-1185">Reference proteome</keyword>
<keyword evidence="2 9" id="KW-0813">Transport</keyword>
<evidence type="ECO:0000256" key="8">
    <source>
        <dbReference type="ARBA" id="ARBA00038436"/>
    </source>
</evidence>
<proteinExistence type="inferred from homology"/>